<gene>
    <name evidence="4" type="ORF">MAGMO_0897</name>
</gene>
<evidence type="ECO:0000313" key="4">
    <source>
        <dbReference type="EMBL" id="CRH05096.1"/>
    </source>
</evidence>
<dbReference type="SUPFAM" id="SSF101960">
    <property type="entry name" value="Stabilizer of iron transporter SufD"/>
    <property type="match status" value="1"/>
</dbReference>
<dbReference type="AlphaFoldDB" id="A0A1S7LH28"/>
<dbReference type="InterPro" id="IPR055346">
    <property type="entry name" value="Fe-S_cluster_assembly_SufBD"/>
</dbReference>
<dbReference type="GO" id="GO:0016226">
    <property type="term" value="P:iron-sulfur cluster assembly"/>
    <property type="evidence" value="ECO:0007669"/>
    <property type="project" value="InterPro"/>
</dbReference>
<dbReference type="InterPro" id="IPR045595">
    <property type="entry name" value="SufBD_N"/>
</dbReference>
<proteinExistence type="inferred from homology"/>
<dbReference type="Pfam" id="PF19295">
    <property type="entry name" value="SufBD_N"/>
    <property type="match status" value="1"/>
</dbReference>
<dbReference type="InterPro" id="IPR000825">
    <property type="entry name" value="SUF_FeS_clus_asmbl_SufBD_core"/>
</dbReference>
<dbReference type="InterPro" id="IPR011542">
    <property type="entry name" value="SUF_FeS_clus_asmbl_SufD"/>
</dbReference>
<evidence type="ECO:0000259" key="3">
    <source>
        <dbReference type="Pfam" id="PF19295"/>
    </source>
</evidence>
<accession>A0A1S7LH28</accession>
<feature type="domain" description="SUF system FeS cluster assembly SufBD core" evidence="2">
    <location>
        <begin position="178"/>
        <end position="407"/>
    </location>
</feature>
<dbReference type="EMBL" id="LO017727">
    <property type="protein sequence ID" value="CRH05096.1"/>
    <property type="molecule type" value="Genomic_DNA"/>
</dbReference>
<evidence type="ECO:0000259" key="2">
    <source>
        <dbReference type="Pfam" id="PF01458"/>
    </source>
</evidence>
<feature type="domain" description="SUF system FeS cluster assembly SufBD N-terminal" evidence="3">
    <location>
        <begin position="87"/>
        <end position="168"/>
    </location>
</feature>
<dbReference type="PANTHER" id="PTHR43575:SF1">
    <property type="entry name" value="PROTEIN ABCI7, CHLOROPLASTIC"/>
    <property type="match status" value="1"/>
</dbReference>
<evidence type="ECO:0000256" key="1">
    <source>
        <dbReference type="ARBA" id="ARBA00043967"/>
    </source>
</evidence>
<organism evidence="4">
    <name type="scientific">Magnetococcus massalia (strain MO-1)</name>
    <dbReference type="NCBI Taxonomy" id="451514"/>
    <lineage>
        <taxon>Bacteria</taxon>
        <taxon>Pseudomonadati</taxon>
        <taxon>Pseudomonadota</taxon>
        <taxon>Magnetococcia</taxon>
        <taxon>Magnetococcales</taxon>
        <taxon>Magnetococcaceae</taxon>
        <taxon>Magnetococcus</taxon>
    </lineage>
</organism>
<comment type="similarity">
    <text evidence="1">Belongs to the iron-sulfur cluster assembly SufBD family.</text>
</comment>
<reference evidence="4" key="1">
    <citation type="submission" date="2015-04" db="EMBL/GenBank/DDBJ databases">
        <authorList>
            <person name="Syromyatnikov M.Y."/>
            <person name="Popov V.N."/>
        </authorList>
    </citation>
    <scope>NUCLEOTIDE SEQUENCE</scope>
    <source>
        <strain evidence="4">MO-1</strain>
    </source>
</reference>
<dbReference type="PANTHER" id="PTHR43575">
    <property type="entry name" value="PROTEIN ABCI7, CHLOROPLASTIC"/>
    <property type="match status" value="1"/>
</dbReference>
<name>A0A1S7LH28_MAGMO</name>
<dbReference type="NCBIfam" id="TIGR01981">
    <property type="entry name" value="sufD"/>
    <property type="match status" value="1"/>
</dbReference>
<dbReference type="InterPro" id="IPR037284">
    <property type="entry name" value="SUF_FeS_clus_asmbl_SufBD_sf"/>
</dbReference>
<protein>
    <submittedName>
        <fullName evidence="4">Putative ABC transporter involved in Fe-S cluster assembly, SufD</fullName>
    </submittedName>
</protein>
<dbReference type="Pfam" id="PF01458">
    <property type="entry name" value="SUFBD_core"/>
    <property type="match status" value="1"/>
</dbReference>
<sequence length="453" mass="50577">MSPATRFFLSACEEAQFPGDASWLRAFRAQQLARFNRLGVPDRKREAWRYSPMHLFHQPVHLPEKTCLALIPDDLEPLLWSQEGGPLITLVNGRFQPQLSHLQSLPQGVVINSLGRQLEQDGDQVKKYLQQADGLFEEDPFALLEQACLQDGLYLQIPSGVQIAEPVHLLHLCVGSEEATWQPMHHLVVAGSASQLTLVEHYATLNPSSQPLIQTISQVWLGQGAVVDHLWLQQEGHRTKHLSHMVVQQKAESQFTSHTFSLGGLFARHQLDLTLAEQGAQCQLFGLIMADEQRQGELHIQVDHRVPHTSSSALHHGLLAGRGKGVFRANVTIHPDAQQSQAVQRNANLLLSPTAEVDTLPQLRVLADDVSCRHGASVGELDREALLYLRSRGLGEDEAKRLMVHAFTQEIIGTIGHPKLKTWLDDLLLQEITRSHVNRQAAGLKQEAHDERI</sequence>